<evidence type="ECO:0000313" key="3">
    <source>
        <dbReference type="EMBL" id="KAK7885968.1"/>
    </source>
</evidence>
<dbReference type="Gene3D" id="3.30.420.10">
    <property type="entry name" value="Ribonuclease H-like superfamily/Ribonuclease H"/>
    <property type="match status" value="1"/>
</dbReference>
<dbReference type="PROSITE" id="PS50994">
    <property type="entry name" value="INTEGRASE"/>
    <property type="match status" value="1"/>
</dbReference>
<reference evidence="4" key="1">
    <citation type="submission" date="2024-04" db="EMBL/GenBank/DDBJ databases">
        <title>Salinicola lusitanus LLJ914,a marine bacterium isolated from the Okinawa Trough.</title>
        <authorList>
            <person name="Li J."/>
        </authorList>
    </citation>
    <scope>NUCLEOTIDE SEQUENCE [LARGE SCALE GENOMIC DNA]</scope>
</reference>
<dbReference type="GO" id="GO:0003676">
    <property type="term" value="F:nucleic acid binding"/>
    <property type="evidence" value="ECO:0007669"/>
    <property type="project" value="InterPro"/>
</dbReference>
<evidence type="ECO:0000313" key="4">
    <source>
        <dbReference type="Proteomes" id="UP001460270"/>
    </source>
</evidence>
<dbReference type="InterPro" id="IPR050951">
    <property type="entry name" value="Retrovirus_Pol_polyprotein"/>
</dbReference>
<feature type="domain" description="Integrase catalytic" evidence="2">
    <location>
        <begin position="100"/>
        <end position="272"/>
    </location>
</feature>
<dbReference type="FunFam" id="3.30.420.10:FF:000063">
    <property type="entry name" value="Retrovirus-related Pol polyprotein from transposon 297-like Protein"/>
    <property type="match status" value="1"/>
</dbReference>
<sequence length="684" mass="78162">MRRHCPPLAQEYWNHRDEISEAEGIMFKGEKIIVPQSLRQDMLDRIHAGHMGVEKCKNRARDLLFWPGMGQQIETLVGQCSICQERRSANTKEPLLSHAIPQRPWQVVGTDLFAWNGQDFITIVDYYSRYFEMEKLNSCTASAVIAKLKAAFARHGIPERVISDNGPCYSAAEFEHFAKMWEFTHITTSPRYPQSNGLAEKTVQTAKRILDKAKADHKDPYIGLLEYRNTPVDNLKSPAQLLMSRRLRSILPATASQLQPKVTPQRIVKQRREACQHRQQLYYNRSAKTLPLLPAGAPIRFRQEDGSWRPATVTQPAHTERSYHIQTEEGQTFRRNRRHLRESKELQGTPESNQPVPQPKMKAEYQELILKSCGATSLRVGTKIQTLWSGYGEIVRVHLEGCERPSVVVKHVKFPAETDQSTDMSHTRKVRSYQVETHWYQNYSTRPSCRIPACLASCSHGDEMLIVLEDLDVAGYDQRRTSVGNKEMKACLSWLANFHAIFLGREPDAAAHIDRILTNCHFKTIVHGDAKLANFCFSKSGKEVAAVDFQYVGGGCGMKDVVYFLGSCMEERECEKKVPALLDYYFSELENAVDKGLDFAALEKEWREMFAFAWTDFHRFLLGWMPGHWKINRYSKMLTKELLGDVHHNVVTYASSAFTPDINNEIGKYDGAPAIQTAKLSEKE</sequence>
<dbReference type="InterPro" id="IPR011009">
    <property type="entry name" value="Kinase-like_dom_sf"/>
</dbReference>
<dbReference type="Gene3D" id="3.90.1200.10">
    <property type="match status" value="1"/>
</dbReference>
<proteinExistence type="predicted"/>
<dbReference type="Pfam" id="PF02958">
    <property type="entry name" value="EcKL"/>
    <property type="match status" value="1"/>
</dbReference>
<dbReference type="SUPFAM" id="SSF53098">
    <property type="entry name" value="Ribonuclease H-like"/>
    <property type="match status" value="1"/>
</dbReference>
<dbReference type="Pfam" id="PF17921">
    <property type="entry name" value="Integrase_H2C2"/>
    <property type="match status" value="1"/>
</dbReference>
<dbReference type="PANTHER" id="PTHR37984:SF7">
    <property type="entry name" value="INTEGRASE CATALYTIC DOMAIN-CONTAINING PROTEIN"/>
    <property type="match status" value="1"/>
</dbReference>
<keyword evidence="4" id="KW-1185">Reference proteome</keyword>
<organism evidence="3 4">
    <name type="scientific">Mugilogobius chulae</name>
    <name type="common">yellowstripe goby</name>
    <dbReference type="NCBI Taxonomy" id="88201"/>
    <lineage>
        <taxon>Eukaryota</taxon>
        <taxon>Metazoa</taxon>
        <taxon>Chordata</taxon>
        <taxon>Craniata</taxon>
        <taxon>Vertebrata</taxon>
        <taxon>Euteleostomi</taxon>
        <taxon>Actinopterygii</taxon>
        <taxon>Neopterygii</taxon>
        <taxon>Teleostei</taxon>
        <taxon>Neoteleostei</taxon>
        <taxon>Acanthomorphata</taxon>
        <taxon>Gobiaria</taxon>
        <taxon>Gobiiformes</taxon>
        <taxon>Gobioidei</taxon>
        <taxon>Gobiidae</taxon>
        <taxon>Gobionellinae</taxon>
        <taxon>Mugilogobius</taxon>
    </lineage>
</organism>
<dbReference type="InterPro" id="IPR004119">
    <property type="entry name" value="EcKL"/>
</dbReference>
<dbReference type="Proteomes" id="UP001460270">
    <property type="component" value="Unassembled WGS sequence"/>
</dbReference>
<dbReference type="SUPFAM" id="SSF56112">
    <property type="entry name" value="Protein kinase-like (PK-like)"/>
    <property type="match status" value="1"/>
</dbReference>
<gene>
    <name evidence="3" type="ORF">WMY93_025589</name>
</gene>
<evidence type="ECO:0000256" key="1">
    <source>
        <dbReference type="ARBA" id="ARBA00039658"/>
    </source>
</evidence>
<dbReference type="InterPro" id="IPR012337">
    <property type="entry name" value="RNaseH-like_sf"/>
</dbReference>
<evidence type="ECO:0000259" key="2">
    <source>
        <dbReference type="PROSITE" id="PS50994"/>
    </source>
</evidence>
<protein>
    <recommendedName>
        <fullName evidence="1">Gypsy retrotransposon integrase-like protein 1</fullName>
    </recommendedName>
</protein>
<dbReference type="EMBL" id="JBBPFD010000019">
    <property type="protein sequence ID" value="KAK7885968.1"/>
    <property type="molecule type" value="Genomic_DNA"/>
</dbReference>
<dbReference type="AlphaFoldDB" id="A0AAW0MZB0"/>
<dbReference type="InterPro" id="IPR041588">
    <property type="entry name" value="Integrase_H2C2"/>
</dbReference>
<dbReference type="PANTHER" id="PTHR37984">
    <property type="entry name" value="PROTEIN CBG26694"/>
    <property type="match status" value="1"/>
</dbReference>
<dbReference type="InterPro" id="IPR036397">
    <property type="entry name" value="RNaseH_sf"/>
</dbReference>
<dbReference type="Pfam" id="PF00665">
    <property type="entry name" value="rve"/>
    <property type="match status" value="1"/>
</dbReference>
<dbReference type="InterPro" id="IPR015897">
    <property type="entry name" value="CHK_kinase-like"/>
</dbReference>
<comment type="caution">
    <text evidence="3">The sequence shown here is derived from an EMBL/GenBank/DDBJ whole genome shotgun (WGS) entry which is preliminary data.</text>
</comment>
<name>A0AAW0MZB0_9GOBI</name>
<dbReference type="FunFam" id="1.10.340.70:FF:000003">
    <property type="entry name" value="Protein CBG25708"/>
    <property type="match status" value="1"/>
</dbReference>
<accession>A0AAW0MZB0</accession>
<dbReference type="GO" id="GO:0015074">
    <property type="term" value="P:DNA integration"/>
    <property type="evidence" value="ECO:0007669"/>
    <property type="project" value="InterPro"/>
</dbReference>
<dbReference type="InterPro" id="IPR001584">
    <property type="entry name" value="Integrase_cat-core"/>
</dbReference>
<dbReference type="Gene3D" id="1.10.340.70">
    <property type="match status" value="1"/>
</dbReference>
<dbReference type="SMART" id="SM00587">
    <property type="entry name" value="CHK"/>
    <property type="match status" value="1"/>
</dbReference>